<reference evidence="5" key="1">
    <citation type="submission" date="2022-12" db="EMBL/GenBank/DDBJ databases">
        <title>Draft genome assemblies for two species of Escallonia (Escalloniales).</title>
        <authorList>
            <person name="Chanderbali A."/>
            <person name="Dervinis C."/>
            <person name="Anghel I."/>
            <person name="Soltis D."/>
            <person name="Soltis P."/>
            <person name="Zapata F."/>
        </authorList>
    </citation>
    <scope>NUCLEOTIDE SEQUENCE</scope>
    <source>
        <strain evidence="5">UCBG64.0493</strain>
        <tissue evidence="5">Leaf</tissue>
    </source>
</reference>
<dbReference type="Pfam" id="PF01494">
    <property type="entry name" value="FAD_binding_3"/>
    <property type="match status" value="1"/>
</dbReference>
<comment type="caution">
    <text evidence="5">The sequence shown here is derived from an EMBL/GenBank/DDBJ whole genome shotgun (WGS) entry which is preliminary data.</text>
</comment>
<dbReference type="AlphaFoldDB" id="A0AA88V272"/>
<dbReference type="Proteomes" id="UP001188597">
    <property type="component" value="Unassembled WGS sequence"/>
</dbReference>
<comment type="similarity">
    <text evidence="3">Belongs to the 3-hydroxybenzoate 6-hydroxylase family.</text>
</comment>
<dbReference type="GO" id="GO:0004497">
    <property type="term" value="F:monooxygenase activity"/>
    <property type="evidence" value="ECO:0007669"/>
    <property type="project" value="UniProtKB-KW"/>
</dbReference>
<dbReference type="SUPFAM" id="SSF51905">
    <property type="entry name" value="FAD/NAD(P)-binding domain"/>
    <property type="match status" value="1"/>
</dbReference>
<dbReference type="Gene3D" id="3.50.50.60">
    <property type="entry name" value="FAD/NAD(P)-binding domain"/>
    <property type="match status" value="1"/>
</dbReference>
<gene>
    <name evidence="5" type="ORF">RJ639_022517</name>
</gene>
<dbReference type="InterPro" id="IPR002938">
    <property type="entry name" value="FAD-bd"/>
</dbReference>
<evidence type="ECO:0000259" key="4">
    <source>
        <dbReference type="Pfam" id="PF01494"/>
    </source>
</evidence>
<keyword evidence="6" id="KW-1185">Reference proteome</keyword>
<evidence type="ECO:0000256" key="2">
    <source>
        <dbReference type="ARBA" id="ARBA00023033"/>
    </source>
</evidence>
<feature type="domain" description="FAD-binding" evidence="4">
    <location>
        <begin position="31"/>
        <end position="380"/>
    </location>
</feature>
<dbReference type="InterPro" id="IPR044560">
    <property type="entry name" value="MOase"/>
</dbReference>
<keyword evidence="1" id="KW-0560">Oxidoreductase</keyword>
<dbReference type="GO" id="GO:0071949">
    <property type="term" value="F:FAD binding"/>
    <property type="evidence" value="ECO:0007669"/>
    <property type="project" value="InterPro"/>
</dbReference>
<evidence type="ECO:0000313" key="6">
    <source>
        <dbReference type="Proteomes" id="UP001188597"/>
    </source>
</evidence>
<sequence>MLNKPIGRLAICILHLSRKIWSLREMGEVEDVVIVGAGIAGLATAVALKRYGLRALVLERSEGLRATGAGLSLFPNAWLALEALGVAHKLSPLYSPSTKGFLTNIQNGATQEVSMVGSHSGGGPRTVHRKALLEALAEELPFDTIRFSSKIKSIEAQELEGSSIAVLQLEDCAIIKTKILIGCDGVHSVVARWLGLTKPVNSGRWAVRGLAVFPQGHGYAQNVWQYLDVGTRAGFVPLTDKELYWFLATNNPLPKGEDMTAGNPEQLQREVIENFAKDFPSKYIDAVRHADLSTLTMSPLMLRLPWDVIFGNAHKGTITVAGDAMHPMTPDLGQGGGSSLEDAVVLGRHIGESVVANGRLVPREAANAIEKYVKERRWRAAWLISGSYIAGWAQQDGSGWWRKFFRDVVFYRLLFPRLLNAVKYDCGSLTKSCIAAGSKKTE</sequence>
<evidence type="ECO:0000256" key="3">
    <source>
        <dbReference type="ARBA" id="ARBA00024018"/>
    </source>
</evidence>
<keyword evidence="2" id="KW-0503">Monooxygenase</keyword>
<proteinExistence type="inferred from homology"/>
<name>A0AA88V272_9ASTE</name>
<dbReference type="PRINTS" id="PR00420">
    <property type="entry name" value="RNGMNOXGNASE"/>
</dbReference>
<dbReference type="EMBL" id="JAVXUP010003042">
    <property type="protein sequence ID" value="KAK3000304.1"/>
    <property type="molecule type" value="Genomic_DNA"/>
</dbReference>
<dbReference type="PANTHER" id="PTHR45934">
    <property type="entry name" value="FAD/NAD(P)-BINDING OXIDOREDUCTASE FAMILY PROTEIN"/>
    <property type="match status" value="1"/>
</dbReference>
<evidence type="ECO:0000256" key="1">
    <source>
        <dbReference type="ARBA" id="ARBA00023002"/>
    </source>
</evidence>
<evidence type="ECO:0000313" key="5">
    <source>
        <dbReference type="EMBL" id="KAK3000304.1"/>
    </source>
</evidence>
<accession>A0AA88V272</accession>
<organism evidence="5 6">
    <name type="scientific">Escallonia herrerae</name>
    <dbReference type="NCBI Taxonomy" id="1293975"/>
    <lineage>
        <taxon>Eukaryota</taxon>
        <taxon>Viridiplantae</taxon>
        <taxon>Streptophyta</taxon>
        <taxon>Embryophyta</taxon>
        <taxon>Tracheophyta</taxon>
        <taxon>Spermatophyta</taxon>
        <taxon>Magnoliopsida</taxon>
        <taxon>eudicotyledons</taxon>
        <taxon>Gunneridae</taxon>
        <taxon>Pentapetalae</taxon>
        <taxon>asterids</taxon>
        <taxon>campanulids</taxon>
        <taxon>Escalloniales</taxon>
        <taxon>Escalloniaceae</taxon>
        <taxon>Escallonia</taxon>
    </lineage>
</organism>
<dbReference type="InterPro" id="IPR036188">
    <property type="entry name" value="FAD/NAD-bd_sf"/>
</dbReference>
<dbReference type="PANTHER" id="PTHR45934:SF1">
    <property type="entry name" value="OS04G0423100 PROTEIN"/>
    <property type="match status" value="1"/>
</dbReference>
<protein>
    <recommendedName>
        <fullName evidence="4">FAD-binding domain-containing protein</fullName>
    </recommendedName>
</protein>